<name>A0A830EK85_9CREN</name>
<organism evidence="2 3">
    <name type="scientific">Vulcanisaeta souniana JCM 11219</name>
    <dbReference type="NCBI Taxonomy" id="1293586"/>
    <lineage>
        <taxon>Archaea</taxon>
        <taxon>Thermoproteota</taxon>
        <taxon>Thermoprotei</taxon>
        <taxon>Thermoproteales</taxon>
        <taxon>Thermoproteaceae</taxon>
        <taxon>Vulcanisaeta</taxon>
    </lineage>
</organism>
<evidence type="ECO:0000313" key="1">
    <source>
        <dbReference type="EMBL" id="BDR91262.1"/>
    </source>
</evidence>
<dbReference type="Proteomes" id="UP001060771">
    <property type="component" value="Chromosome"/>
</dbReference>
<proteinExistence type="predicted"/>
<reference evidence="1" key="4">
    <citation type="journal article" date="2023" name="Microbiol. Resour. Announc.">
        <title>Complete Genome Sequence of Vulcanisaeta souniana Strain IC-059, a Hyperthermophilic Archaeon Isolated from Hot Spring Water in Japan.</title>
        <authorList>
            <person name="Kato S."/>
            <person name="Itoh T."/>
            <person name="Wu L."/>
            <person name="Ma J."/>
            <person name="Ohkuma M."/>
        </authorList>
    </citation>
    <scope>NUCLEOTIDE SEQUENCE</scope>
    <source>
        <strain evidence="1">JCM 11219</strain>
    </source>
</reference>
<dbReference type="EMBL" id="BMNM01000012">
    <property type="protein sequence ID" value="GGI84996.1"/>
    <property type="molecule type" value="Genomic_DNA"/>
</dbReference>
<evidence type="ECO:0000313" key="3">
    <source>
        <dbReference type="Proteomes" id="UP000657075"/>
    </source>
</evidence>
<sequence>MVTGLNLRAPYVNNIFNGNALTISLEVACGLLLDLVNEAYDYLLIDLAGITYGLKASVAFLINVRLVINYGYLKPSVIFVVNYSRAQGCG</sequence>
<evidence type="ECO:0000313" key="4">
    <source>
        <dbReference type="Proteomes" id="UP001060771"/>
    </source>
</evidence>
<accession>A0A830EK85</accession>
<dbReference type="EMBL" id="AP026830">
    <property type="protein sequence ID" value="BDR91262.1"/>
    <property type="molecule type" value="Genomic_DNA"/>
</dbReference>
<reference evidence="2" key="1">
    <citation type="journal article" date="2014" name="Int. J. Syst. Evol. Microbiol.">
        <title>Complete genome sequence of Corynebacterium casei LMG S-19264T (=DSM 44701T), isolated from a smear-ripened cheese.</title>
        <authorList>
            <consortium name="US DOE Joint Genome Institute (JGI-PGF)"/>
            <person name="Walter F."/>
            <person name="Albersmeier A."/>
            <person name="Kalinowski J."/>
            <person name="Ruckert C."/>
        </authorList>
    </citation>
    <scope>NUCLEOTIDE SEQUENCE</scope>
    <source>
        <strain evidence="2">JCM 11219</strain>
    </source>
</reference>
<dbReference type="RefSeq" id="WP_054844128.1">
    <property type="nucleotide sequence ID" value="NZ_BBBK01000013.1"/>
</dbReference>
<evidence type="ECO:0000313" key="2">
    <source>
        <dbReference type="EMBL" id="GGI84996.1"/>
    </source>
</evidence>
<reference evidence="4" key="3">
    <citation type="submission" date="2022-09" db="EMBL/GenBank/DDBJ databases">
        <title>Complete genome sequence of Vulcanisaeta souniana.</title>
        <authorList>
            <person name="Kato S."/>
            <person name="Itoh T."/>
            <person name="Ohkuma M."/>
        </authorList>
    </citation>
    <scope>NUCLEOTIDE SEQUENCE [LARGE SCALE GENOMIC DNA]</scope>
    <source>
        <strain evidence="4">JCM 11219</strain>
    </source>
</reference>
<reference evidence="2" key="2">
    <citation type="submission" date="2020-09" db="EMBL/GenBank/DDBJ databases">
        <authorList>
            <person name="Sun Q."/>
            <person name="Ohkuma M."/>
        </authorList>
    </citation>
    <scope>NUCLEOTIDE SEQUENCE</scope>
    <source>
        <strain evidence="2">JCM 11219</strain>
    </source>
</reference>
<dbReference type="Proteomes" id="UP000657075">
    <property type="component" value="Unassembled WGS sequence"/>
</dbReference>
<keyword evidence="4" id="KW-1185">Reference proteome</keyword>
<dbReference type="AlphaFoldDB" id="A0A830EK85"/>
<protein>
    <submittedName>
        <fullName evidence="2">Uncharacterized protein</fullName>
    </submittedName>
</protein>
<gene>
    <name evidence="2" type="ORF">GCM10007112_22490</name>
    <name evidence="1" type="ORF">Vsou_03550</name>
</gene>